<proteinExistence type="predicted"/>
<sequence>MLNKYARVWEFVNRLTDDPTFSTFFTLYLMADTEAEKDVLTQKLWLEIATFPPVEQSLLRAEFTRCFLKLPSLVSQLLVKITPAVAA</sequence>
<reference evidence="1 2" key="1">
    <citation type="submission" date="2018-07" db="EMBL/GenBank/DDBJ databases">
        <title>Genome sequencing of Runella.</title>
        <authorList>
            <person name="Baek M.-G."/>
            <person name="Yi H."/>
        </authorList>
    </citation>
    <scope>NUCLEOTIDE SEQUENCE [LARGE SCALE GENOMIC DNA]</scope>
    <source>
        <strain evidence="1 2">HYN0085</strain>
    </source>
</reference>
<dbReference type="OrthoDB" id="9847640at2"/>
<accession>A0A344TL01</accession>
<protein>
    <submittedName>
        <fullName evidence="1">Uncharacterized protein</fullName>
    </submittedName>
</protein>
<gene>
    <name evidence="1" type="ORF">DR864_16985</name>
</gene>
<organism evidence="1 2">
    <name type="scientific">Runella rosea</name>
    <dbReference type="NCBI Taxonomy" id="2259595"/>
    <lineage>
        <taxon>Bacteria</taxon>
        <taxon>Pseudomonadati</taxon>
        <taxon>Bacteroidota</taxon>
        <taxon>Cytophagia</taxon>
        <taxon>Cytophagales</taxon>
        <taxon>Spirosomataceae</taxon>
        <taxon>Runella</taxon>
    </lineage>
</organism>
<evidence type="ECO:0000313" key="2">
    <source>
        <dbReference type="Proteomes" id="UP000251993"/>
    </source>
</evidence>
<dbReference type="RefSeq" id="WP_114068105.1">
    <property type="nucleotide sequence ID" value="NZ_CP030850.1"/>
</dbReference>
<evidence type="ECO:0000313" key="1">
    <source>
        <dbReference type="EMBL" id="AXE19322.1"/>
    </source>
</evidence>
<keyword evidence="2" id="KW-1185">Reference proteome</keyword>
<dbReference type="EMBL" id="CP030850">
    <property type="protein sequence ID" value="AXE19322.1"/>
    <property type="molecule type" value="Genomic_DNA"/>
</dbReference>
<dbReference type="Proteomes" id="UP000251993">
    <property type="component" value="Chromosome"/>
</dbReference>
<dbReference type="KEGG" id="run:DR864_16985"/>
<name>A0A344TL01_9BACT</name>
<dbReference type="AlphaFoldDB" id="A0A344TL01"/>